<evidence type="ECO:0000313" key="2">
    <source>
        <dbReference type="EMBL" id="KAJ8467498.1"/>
    </source>
</evidence>
<keyword evidence="1" id="KW-1133">Transmembrane helix</keyword>
<sequence length="180" mass="19992">MREARTAVDRTRKRMNGGENCMNIAIGKLKTILASVIEGSKSLEELFLFAGCKYRFFKKAVKNLEVGDLKAQDGQIPSIRSMETKLYAIMVLYFMMLLMIVMNEASCRRESSVVVVVSRKALLLEVAKGTTATREGGLCAVAAALRAVCDRRTDEDEDEDDDICHAVRHRVHTNCVANAS</sequence>
<keyword evidence="3" id="KW-1185">Reference proteome</keyword>
<dbReference type="EMBL" id="JAQQAF010000008">
    <property type="protein sequence ID" value="KAJ8467498.1"/>
    <property type="molecule type" value="Genomic_DNA"/>
</dbReference>
<gene>
    <name evidence="2" type="ORF">OPV22_030050</name>
</gene>
<dbReference type="Proteomes" id="UP001222027">
    <property type="component" value="Unassembled WGS sequence"/>
</dbReference>
<evidence type="ECO:0000256" key="1">
    <source>
        <dbReference type="SAM" id="Phobius"/>
    </source>
</evidence>
<keyword evidence="1" id="KW-0812">Transmembrane</keyword>
<name>A0AAV8Q309_ENSVE</name>
<evidence type="ECO:0000313" key="3">
    <source>
        <dbReference type="Proteomes" id="UP001222027"/>
    </source>
</evidence>
<feature type="transmembrane region" description="Helical" evidence="1">
    <location>
        <begin position="86"/>
        <end position="102"/>
    </location>
</feature>
<protein>
    <submittedName>
        <fullName evidence="2">Uncharacterized protein</fullName>
    </submittedName>
</protein>
<keyword evidence="1" id="KW-0472">Membrane</keyword>
<organism evidence="2 3">
    <name type="scientific">Ensete ventricosum</name>
    <name type="common">Abyssinian banana</name>
    <name type="synonym">Musa ensete</name>
    <dbReference type="NCBI Taxonomy" id="4639"/>
    <lineage>
        <taxon>Eukaryota</taxon>
        <taxon>Viridiplantae</taxon>
        <taxon>Streptophyta</taxon>
        <taxon>Embryophyta</taxon>
        <taxon>Tracheophyta</taxon>
        <taxon>Spermatophyta</taxon>
        <taxon>Magnoliopsida</taxon>
        <taxon>Liliopsida</taxon>
        <taxon>Zingiberales</taxon>
        <taxon>Musaceae</taxon>
        <taxon>Ensete</taxon>
    </lineage>
</organism>
<accession>A0AAV8Q309</accession>
<comment type="caution">
    <text evidence="2">The sequence shown here is derived from an EMBL/GenBank/DDBJ whole genome shotgun (WGS) entry which is preliminary data.</text>
</comment>
<dbReference type="AlphaFoldDB" id="A0AAV8Q309"/>
<reference evidence="2 3" key="1">
    <citation type="submission" date="2022-12" db="EMBL/GenBank/DDBJ databases">
        <title>Chromosome-scale assembly of the Ensete ventricosum genome.</title>
        <authorList>
            <person name="Dussert Y."/>
            <person name="Stocks J."/>
            <person name="Wendawek A."/>
            <person name="Woldeyes F."/>
            <person name="Nichols R.A."/>
            <person name="Borrell J.S."/>
        </authorList>
    </citation>
    <scope>NUCLEOTIDE SEQUENCE [LARGE SCALE GENOMIC DNA]</scope>
    <source>
        <strain evidence="3">cv. Maze</strain>
        <tissue evidence="2">Seeds</tissue>
    </source>
</reference>
<proteinExistence type="predicted"/>